<accession>A0A1M4XFX9</accession>
<gene>
    <name evidence="2" type="ORF">SAMN04487965_0951</name>
</gene>
<feature type="transmembrane region" description="Helical" evidence="1">
    <location>
        <begin position="98"/>
        <end position="116"/>
    </location>
</feature>
<organism evidence="2 3">
    <name type="scientific">Microbulbifer donghaiensis</name>
    <dbReference type="NCBI Taxonomy" id="494016"/>
    <lineage>
        <taxon>Bacteria</taxon>
        <taxon>Pseudomonadati</taxon>
        <taxon>Pseudomonadota</taxon>
        <taxon>Gammaproteobacteria</taxon>
        <taxon>Cellvibrionales</taxon>
        <taxon>Microbulbiferaceae</taxon>
        <taxon>Microbulbifer</taxon>
    </lineage>
</organism>
<dbReference type="AlphaFoldDB" id="A0A1M4XFX9"/>
<keyword evidence="1" id="KW-0812">Transmembrane</keyword>
<dbReference type="RefSeq" id="WP_073272131.1">
    <property type="nucleotide sequence ID" value="NZ_FQVA01000001.1"/>
</dbReference>
<feature type="transmembrane region" description="Helical" evidence="1">
    <location>
        <begin position="12"/>
        <end position="32"/>
    </location>
</feature>
<feature type="transmembrane region" description="Helical" evidence="1">
    <location>
        <begin position="68"/>
        <end position="86"/>
    </location>
</feature>
<dbReference type="OrthoDB" id="5984490at2"/>
<evidence type="ECO:0000256" key="1">
    <source>
        <dbReference type="SAM" id="Phobius"/>
    </source>
</evidence>
<evidence type="ECO:0000313" key="2">
    <source>
        <dbReference type="EMBL" id="SHE92092.1"/>
    </source>
</evidence>
<reference evidence="3" key="1">
    <citation type="submission" date="2016-11" db="EMBL/GenBank/DDBJ databases">
        <authorList>
            <person name="Varghese N."/>
            <person name="Submissions S."/>
        </authorList>
    </citation>
    <scope>NUCLEOTIDE SEQUENCE [LARGE SCALE GENOMIC DNA]</scope>
    <source>
        <strain evidence="3">CGMCC 1.7063</strain>
    </source>
</reference>
<keyword evidence="1" id="KW-0472">Membrane</keyword>
<feature type="transmembrane region" description="Helical" evidence="1">
    <location>
        <begin position="44"/>
        <end position="62"/>
    </location>
</feature>
<keyword evidence="3" id="KW-1185">Reference proteome</keyword>
<dbReference type="Proteomes" id="UP000184170">
    <property type="component" value="Unassembled WGS sequence"/>
</dbReference>
<feature type="transmembrane region" description="Helical" evidence="1">
    <location>
        <begin position="128"/>
        <end position="146"/>
    </location>
</feature>
<keyword evidence="1" id="KW-1133">Transmembrane helix</keyword>
<proteinExistence type="predicted"/>
<protein>
    <recommendedName>
        <fullName evidence="4">DUF2306 domain-containing protein</fullName>
    </recommendedName>
</protein>
<sequence>MIWEPFDPVSYFIHVVLGFIAFGAGIVALSTQKGTSIHIRAGKVFAYLMILVALSTFAFMAYKFLPLALVLSIAVIYLIPSAINAFRNGRKFAKLWDRLLIVIPFLLCVFASMQFVRFQSIDTAPRVGPILLAATFGFLFFQDLLLLRNRERERYYWIRRHMTRMILAFTFTAMAVVRLGINVGLTLEQTVIFPTLIAWLCIAYCYKKYSPEKLTPARA</sequence>
<evidence type="ECO:0008006" key="4">
    <source>
        <dbReference type="Google" id="ProtNLM"/>
    </source>
</evidence>
<dbReference type="EMBL" id="FQVA01000001">
    <property type="protein sequence ID" value="SHE92092.1"/>
    <property type="molecule type" value="Genomic_DNA"/>
</dbReference>
<name>A0A1M4XFX9_9GAMM</name>
<evidence type="ECO:0000313" key="3">
    <source>
        <dbReference type="Proteomes" id="UP000184170"/>
    </source>
</evidence>
<feature type="transmembrane region" description="Helical" evidence="1">
    <location>
        <begin position="166"/>
        <end position="185"/>
    </location>
</feature>
<feature type="transmembrane region" description="Helical" evidence="1">
    <location>
        <begin position="191"/>
        <end position="209"/>
    </location>
</feature>